<accession>C5L5T2</accession>
<dbReference type="OrthoDB" id="199771at2759"/>
<feature type="non-terminal residue" evidence="1">
    <location>
        <position position="72"/>
    </location>
</feature>
<dbReference type="InParanoid" id="C5L5T2"/>
<reference evidence="1 2" key="1">
    <citation type="submission" date="2008-07" db="EMBL/GenBank/DDBJ databases">
        <authorList>
            <person name="El-Sayed N."/>
            <person name="Caler E."/>
            <person name="Inman J."/>
            <person name="Amedeo P."/>
            <person name="Hass B."/>
            <person name="Wortman J."/>
        </authorList>
    </citation>
    <scope>NUCLEOTIDE SEQUENCE [LARGE SCALE GENOMIC DNA]</scope>
    <source>
        <strain evidence="2">ATCC 50983 / TXsc</strain>
    </source>
</reference>
<dbReference type="RefSeq" id="XP_002776096.1">
    <property type="nucleotide sequence ID" value="XM_002776050.1"/>
</dbReference>
<dbReference type="GeneID" id="9063998"/>
<name>C5L5T2_PERM5</name>
<dbReference type="Proteomes" id="UP000007800">
    <property type="component" value="Unassembled WGS sequence"/>
</dbReference>
<sequence>LIAEILGQYPEASTSSLLGTGPVSELSLESKTTIYIVEGNIPVLFKLHGSTLLYPTVFGLNRTQGLTTVRYI</sequence>
<gene>
    <name evidence="1" type="ORF">Pmar_PMAR000497</name>
</gene>
<proteinExistence type="predicted"/>
<feature type="non-terminal residue" evidence="1">
    <location>
        <position position="1"/>
    </location>
</feature>
<evidence type="ECO:0000313" key="1">
    <source>
        <dbReference type="EMBL" id="EER07912.1"/>
    </source>
</evidence>
<dbReference type="AlphaFoldDB" id="C5L5T2"/>
<dbReference type="EMBL" id="GG679499">
    <property type="protein sequence ID" value="EER07912.1"/>
    <property type="molecule type" value="Genomic_DNA"/>
</dbReference>
<evidence type="ECO:0000313" key="2">
    <source>
        <dbReference type="Proteomes" id="UP000007800"/>
    </source>
</evidence>
<organism evidence="2">
    <name type="scientific">Perkinsus marinus (strain ATCC 50983 / TXsc)</name>
    <dbReference type="NCBI Taxonomy" id="423536"/>
    <lineage>
        <taxon>Eukaryota</taxon>
        <taxon>Sar</taxon>
        <taxon>Alveolata</taxon>
        <taxon>Perkinsozoa</taxon>
        <taxon>Perkinsea</taxon>
        <taxon>Perkinsida</taxon>
        <taxon>Perkinsidae</taxon>
        <taxon>Perkinsus</taxon>
    </lineage>
</organism>
<protein>
    <submittedName>
        <fullName evidence="1">Uncharacterized protein</fullName>
    </submittedName>
</protein>
<keyword evidence="2" id="KW-1185">Reference proteome</keyword>